<dbReference type="PANTHER" id="PTHR11727:SF7">
    <property type="entry name" value="DIMETHYLADENOSINE TRANSFERASE-RELATED"/>
    <property type="match status" value="1"/>
</dbReference>
<feature type="binding site" evidence="7 8">
    <location>
        <position position="45"/>
    </location>
    <ligand>
        <name>S-adenosyl-L-methionine</name>
        <dbReference type="ChEBI" id="CHEBI:59789"/>
    </ligand>
</feature>
<dbReference type="FunFam" id="3.40.50.150:FF:000006">
    <property type="entry name" value="Ribosomal RNA small subunit methyltransferase A"/>
    <property type="match status" value="1"/>
</dbReference>
<dbReference type="Pfam" id="PF00398">
    <property type="entry name" value="RrnaAD"/>
    <property type="match status" value="1"/>
</dbReference>
<protein>
    <recommendedName>
        <fullName evidence="7">Ribosomal RNA small subunit methyltransferase A</fullName>
        <ecNumber evidence="7">2.1.1.182</ecNumber>
    </recommendedName>
    <alternativeName>
        <fullName evidence="7">16S rRNA (adenine(1518)-N(6)/adenine(1519)-N(6))-dimethyltransferase</fullName>
    </alternativeName>
    <alternativeName>
        <fullName evidence="7">16S rRNA dimethyladenosine transferase</fullName>
    </alternativeName>
    <alternativeName>
        <fullName evidence="7">16S rRNA dimethylase</fullName>
    </alternativeName>
    <alternativeName>
        <fullName evidence="7">S-adenosylmethionine-6-N', N'-adenosyl(rRNA) dimethyltransferase</fullName>
    </alternativeName>
</protein>
<evidence type="ECO:0000256" key="3">
    <source>
        <dbReference type="ARBA" id="ARBA00022603"/>
    </source>
</evidence>
<feature type="binding site" evidence="7 8">
    <location>
        <position position="18"/>
    </location>
    <ligand>
        <name>S-adenosyl-L-methionine</name>
        <dbReference type="ChEBI" id="CHEBI:59789"/>
    </ligand>
</feature>
<dbReference type="EMBL" id="FOXF01000049">
    <property type="protein sequence ID" value="SFP65207.1"/>
    <property type="molecule type" value="Genomic_DNA"/>
</dbReference>
<dbReference type="GO" id="GO:0003723">
    <property type="term" value="F:RNA binding"/>
    <property type="evidence" value="ECO:0007669"/>
    <property type="project" value="UniProtKB-UniRule"/>
</dbReference>
<feature type="binding site" evidence="7 8">
    <location>
        <position position="112"/>
    </location>
    <ligand>
        <name>S-adenosyl-L-methionine</name>
        <dbReference type="ChEBI" id="CHEBI:59789"/>
    </ligand>
</feature>
<evidence type="ECO:0000256" key="2">
    <source>
        <dbReference type="ARBA" id="ARBA00022552"/>
    </source>
</evidence>
<evidence type="ECO:0000256" key="1">
    <source>
        <dbReference type="ARBA" id="ARBA00022490"/>
    </source>
</evidence>
<feature type="binding site" evidence="7 8">
    <location>
        <position position="66"/>
    </location>
    <ligand>
        <name>S-adenosyl-L-methionine</name>
        <dbReference type="ChEBI" id="CHEBI:59789"/>
    </ligand>
</feature>
<dbReference type="InterPro" id="IPR029063">
    <property type="entry name" value="SAM-dependent_MTases_sf"/>
</dbReference>
<dbReference type="PROSITE" id="PS01131">
    <property type="entry name" value="RRNA_A_DIMETH"/>
    <property type="match status" value="1"/>
</dbReference>
<reference evidence="10 11" key="1">
    <citation type="submission" date="2016-10" db="EMBL/GenBank/DDBJ databases">
        <authorList>
            <person name="Varghese N."/>
            <person name="Submissions S."/>
        </authorList>
    </citation>
    <scope>NUCLEOTIDE SEQUENCE [LARGE SCALE GENOMIC DNA]</scope>
    <source>
        <strain evidence="10 11">DSM 1361</strain>
    </source>
</reference>
<comment type="subcellular location">
    <subcellularLocation>
        <location evidence="7">Cytoplasm</location>
    </subcellularLocation>
</comment>
<dbReference type="InterPro" id="IPR011530">
    <property type="entry name" value="rRNA_adenine_dimethylase"/>
</dbReference>
<dbReference type="InterPro" id="IPR020598">
    <property type="entry name" value="rRNA_Ade_methylase_Trfase_N"/>
</dbReference>
<dbReference type="Proteomes" id="UP000243745">
    <property type="component" value="Unassembled WGS sequence"/>
</dbReference>
<keyword evidence="3 7" id="KW-0489">Methyltransferase</keyword>
<dbReference type="RefSeq" id="WP_031578181.1">
    <property type="nucleotide sequence ID" value="NZ_FOXF01000049.1"/>
</dbReference>
<keyword evidence="6 7" id="KW-0694">RNA-binding</keyword>
<keyword evidence="4 7" id="KW-0808">Transferase</keyword>
<keyword evidence="1 7" id="KW-0963">Cytoplasm</keyword>
<dbReference type="GO" id="GO:0005829">
    <property type="term" value="C:cytosol"/>
    <property type="evidence" value="ECO:0007669"/>
    <property type="project" value="TreeGrafter"/>
</dbReference>
<sequence>MHDLVTQGHTARKRFGQNFLQDQNVIANIVRAINPSADDNIVEIGPGLAALTTPVSEKVNKLHVIELDRDLAKRLRENPFLSPKLEIHEADALKFDFSTLGSKENPVRVFGNLPYNISTPLMIHLFSQSEVIKDMHFMLQKEVVTRLAAAPDSKDYGRLSLITQYYCKVIPIMEVKPNAFRPAPKVTSAVVRLVPYDKKPYEVKDIRKLEQVLALAFNQRRKTIHNSLRGFISDEELLNLGISPQLRAENITLQQYCQLADMLLDKNIENVNQTQS</sequence>
<keyword evidence="5 7" id="KW-0949">S-adenosyl-L-methionine</keyword>
<organism evidence="10 11">
    <name type="scientific">Ruminobacter amylophilus</name>
    <dbReference type="NCBI Taxonomy" id="867"/>
    <lineage>
        <taxon>Bacteria</taxon>
        <taxon>Pseudomonadati</taxon>
        <taxon>Pseudomonadota</taxon>
        <taxon>Gammaproteobacteria</taxon>
        <taxon>Aeromonadales</taxon>
        <taxon>Succinivibrionaceae</taxon>
        <taxon>Ruminobacter</taxon>
    </lineage>
</organism>
<evidence type="ECO:0000256" key="5">
    <source>
        <dbReference type="ARBA" id="ARBA00022691"/>
    </source>
</evidence>
<accession>A0A662ZJK3</accession>
<proteinExistence type="inferred from homology"/>
<comment type="function">
    <text evidence="7">Specifically dimethylates two adjacent adenosines (A1518 and A1519) in the loop of a conserved hairpin near the 3'-end of 16S rRNA in the 30S particle. May play a critical role in biogenesis of 30S subunits.</text>
</comment>
<dbReference type="GO" id="GO:0052908">
    <property type="term" value="F:16S rRNA (adenine(1518)-N(6)/adenine(1519)-N(6))-dimethyltransferase activity"/>
    <property type="evidence" value="ECO:0007669"/>
    <property type="project" value="UniProtKB-EC"/>
</dbReference>
<evidence type="ECO:0000256" key="8">
    <source>
        <dbReference type="PROSITE-ProRule" id="PRU01026"/>
    </source>
</evidence>
<evidence type="ECO:0000256" key="4">
    <source>
        <dbReference type="ARBA" id="ARBA00022679"/>
    </source>
</evidence>
<dbReference type="Gene3D" id="1.10.8.100">
    <property type="entry name" value="Ribosomal RNA adenine dimethylase-like, domain 2"/>
    <property type="match status" value="1"/>
</dbReference>
<dbReference type="SUPFAM" id="SSF53335">
    <property type="entry name" value="S-adenosyl-L-methionine-dependent methyltransferases"/>
    <property type="match status" value="1"/>
</dbReference>
<dbReference type="InterPro" id="IPR023165">
    <property type="entry name" value="rRNA_Ade_diMease-like_C"/>
</dbReference>
<gene>
    <name evidence="7" type="primary">rsmA</name>
    <name evidence="7" type="synonym">ksgA</name>
    <name evidence="10" type="ORF">SAMN02910344_01970</name>
</gene>
<dbReference type="PROSITE" id="PS51689">
    <property type="entry name" value="SAM_RNA_A_N6_MT"/>
    <property type="match status" value="1"/>
</dbReference>
<dbReference type="NCBIfam" id="TIGR00755">
    <property type="entry name" value="ksgA"/>
    <property type="match status" value="1"/>
</dbReference>
<dbReference type="SMART" id="SM00650">
    <property type="entry name" value="rADc"/>
    <property type="match status" value="1"/>
</dbReference>
<keyword evidence="2 7" id="KW-0698">rRNA processing</keyword>
<dbReference type="FunFam" id="1.10.8.100:FF:000001">
    <property type="entry name" value="Ribosomal RNA small subunit methyltransferase A"/>
    <property type="match status" value="1"/>
</dbReference>
<name>A0A662ZJK3_9GAMM</name>
<dbReference type="InterPro" id="IPR001737">
    <property type="entry name" value="KsgA/Erm"/>
</dbReference>
<dbReference type="EC" id="2.1.1.182" evidence="7"/>
<evidence type="ECO:0000313" key="10">
    <source>
        <dbReference type="EMBL" id="SFP65207.1"/>
    </source>
</evidence>
<evidence type="ECO:0000313" key="11">
    <source>
        <dbReference type="Proteomes" id="UP000243745"/>
    </source>
</evidence>
<dbReference type="AlphaFoldDB" id="A0A662ZJK3"/>
<comment type="catalytic activity">
    <reaction evidence="7">
        <text>adenosine(1518)/adenosine(1519) in 16S rRNA + 4 S-adenosyl-L-methionine = N(6)-dimethyladenosine(1518)/N(6)-dimethyladenosine(1519) in 16S rRNA + 4 S-adenosyl-L-homocysteine + 4 H(+)</text>
        <dbReference type="Rhea" id="RHEA:19609"/>
        <dbReference type="Rhea" id="RHEA-COMP:10232"/>
        <dbReference type="Rhea" id="RHEA-COMP:10233"/>
        <dbReference type="ChEBI" id="CHEBI:15378"/>
        <dbReference type="ChEBI" id="CHEBI:57856"/>
        <dbReference type="ChEBI" id="CHEBI:59789"/>
        <dbReference type="ChEBI" id="CHEBI:74411"/>
        <dbReference type="ChEBI" id="CHEBI:74493"/>
        <dbReference type="EC" id="2.1.1.182"/>
    </reaction>
</comment>
<dbReference type="HAMAP" id="MF_00607">
    <property type="entry name" value="16SrRNA_methyltr_A"/>
    <property type="match status" value="1"/>
</dbReference>
<dbReference type="PANTHER" id="PTHR11727">
    <property type="entry name" value="DIMETHYLADENOSINE TRANSFERASE"/>
    <property type="match status" value="1"/>
</dbReference>
<evidence type="ECO:0000256" key="7">
    <source>
        <dbReference type="HAMAP-Rule" id="MF_00607"/>
    </source>
</evidence>
<dbReference type="InterPro" id="IPR020596">
    <property type="entry name" value="rRNA_Ade_Mease_Trfase_CS"/>
</dbReference>
<feature type="binding site" evidence="7 8">
    <location>
        <position position="91"/>
    </location>
    <ligand>
        <name>S-adenosyl-L-methionine</name>
        <dbReference type="ChEBI" id="CHEBI:59789"/>
    </ligand>
</feature>
<comment type="similarity">
    <text evidence="7">Belongs to the class I-like SAM-binding methyltransferase superfamily. rRNA adenine N(6)-methyltransferase family. RsmA subfamily.</text>
</comment>
<dbReference type="OrthoDB" id="9814755at2"/>
<evidence type="ECO:0000259" key="9">
    <source>
        <dbReference type="SMART" id="SM00650"/>
    </source>
</evidence>
<feature type="binding site" evidence="7 8">
    <location>
        <position position="20"/>
    </location>
    <ligand>
        <name>S-adenosyl-L-methionine</name>
        <dbReference type="ChEBI" id="CHEBI:59789"/>
    </ligand>
</feature>
<dbReference type="Gene3D" id="3.40.50.150">
    <property type="entry name" value="Vaccinia Virus protein VP39"/>
    <property type="match status" value="1"/>
</dbReference>
<evidence type="ECO:0000256" key="6">
    <source>
        <dbReference type="ARBA" id="ARBA00022884"/>
    </source>
</evidence>
<feature type="domain" description="Ribosomal RNA adenine methylase transferase N-terminal" evidence="9">
    <location>
        <begin position="25"/>
        <end position="197"/>
    </location>
</feature>
<keyword evidence="11" id="KW-1185">Reference proteome</keyword>